<gene>
    <name evidence="13" type="primary">cas10</name>
    <name evidence="13" type="ORF">DN062_11415</name>
</gene>
<dbReference type="NCBIfam" id="TIGR02578">
    <property type="entry name" value="cas_TM1811_Csm1"/>
    <property type="match status" value="1"/>
</dbReference>
<evidence type="ECO:0000256" key="1">
    <source>
        <dbReference type="ARBA" id="ARBA00005700"/>
    </source>
</evidence>
<evidence type="ECO:0000256" key="2">
    <source>
        <dbReference type="ARBA" id="ARBA00014333"/>
    </source>
</evidence>
<dbReference type="InterPro" id="IPR052117">
    <property type="entry name" value="Cas10/Csm1_subtype-III-A"/>
</dbReference>
<dbReference type="RefSeq" id="WP_112159461.1">
    <property type="nucleotide sequence ID" value="NZ_QKRX01000008.1"/>
</dbReference>
<keyword evidence="9" id="KW-0067">ATP-binding</keyword>
<name>A0A364NKU0_9GAMM</name>
<evidence type="ECO:0000256" key="3">
    <source>
        <dbReference type="ARBA" id="ARBA00022679"/>
    </source>
</evidence>
<keyword evidence="10" id="KW-0051">Antiviral defense</keyword>
<dbReference type="InterPro" id="IPR013408">
    <property type="entry name" value="Cas10/Csm1"/>
</dbReference>
<dbReference type="Pfam" id="PF18211">
    <property type="entry name" value="Csm1_B"/>
    <property type="match status" value="1"/>
</dbReference>
<proteinExistence type="inferred from homology"/>
<evidence type="ECO:0000313" key="14">
    <source>
        <dbReference type="Proteomes" id="UP000250744"/>
    </source>
</evidence>
<evidence type="ECO:0000256" key="5">
    <source>
        <dbReference type="ARBA" id="ARBA00022741"/>
    </source>
</evidence>
<evidence type="ECO:0000256" key="11">
    <source>
        <dbReference type="ARBA" id="ARBA00032922"/>
    </source>
</evidence>
<keyword evidence="5" id="KW-0547">Nucleotide-binding</keyword>
<dbReference type="EMBL" id="QKRX01000008">
    <property type="protein sequence ID" value="RAU17610.1"/>
    <property type="molecule type" value="Genomic_DNA"/>
</dbReference>
<dbReference type="GO" id="GO:0004519">
    <property type="term" value="F:endonuclease activity"/>
    <property type="evidence" value="ECO:0007669"/>
    <property type="project" value="UniProtKB-KW"/>
</dbReference>
<dbReference type="InterPro" id="IPR000160">
    <property type="entry name" value="GGDEF_dom"/>
</dbReference>
<comment type="similarity">
    <text evidence="1">Belongs to the CRISPR-associated Cas10/Csm1 family.</text>
</comment>
<dbReference type="GO" id="GO:0005524">
    <property type="term" value="F:ATP binding"/>
    <property type="evidence" value="ECO:0007669"/>
    <property type="project" value="UniProtKB-KW"/>
</dbReference>
<evidence type="ECO:0000313" key="13">
    <source>
        <dbReference type="EMBL" id="RAU17610.1"/>
    </source>
</evidence>
<dbReference type="PANTHER" id="PTHR36528">
    <property type="entry name" value="CRISPR SYSTEM SINGLE-STRAND-SPECIFIC DEOXYRIBONUCLEASE CAS10/CSM1 (SUBTYPE III-A)"/>
    <property type="match status" value="1"/>
</dbReference>
<keyword evidence="14" id="KW-1185">Reference proteome</keyword>
<dbReference type="GO" id="GO:0051607">
    <property type="term" value="P:defense response to virus"/>
    <property type="evidence" value="ECO:0007669"/>
    <property type="project" value="UniProtKB-KW"/>
</dbReference>
<evidence type="ECO:0000259" key="12">
    <source>
        <dbReference type="PROSITE" id="PS50887"/>
    </source>
</evidence>
<dbReference type="PROSITE" id="PS50887">
    <property type="entry name" value="GGDEF"/>
    <property type="match status" value="1"/>
</dbReference>
<dbReference type="InterPro" id="IPR043128">
    <property type="entry name" value="Rev_trsase/Diguanyl_cyclase"/>
</dbReference>
<accession>A0A364NKU0</accession>
<reference evidence="13 14" key="1">
    <citation type="submission" date="2018-06" db="EMBL/GenBank/DDBJ databases">
        <title>Nitrincola tibetense sp. nov., isolated from Lake XuguoCo on Tibetan Plateau.</title>
        <authorList>
            <person name="Xing P."/>
        </authorList>
    </citation>
    <scope>NUCLEOTIDE SEQUENCE [LARGE SCALE GENOMIC DNA]</scope>
    <source>
        <strain evidence="14">xg18</strain>
    </source>
</reference>
<sequence length="884" mass="98408">MSELRLEASSRVALAAFLHDLGKFAERARIPIDAESLEIHKQLYCARKELKSGLFHYTHIHAAYTALAFNEIEKDLPALKGTDFSPFGSSLKPDVVDSLVNAAACHHRPDTFLQWIIATADRVASGFEREAFERYNDSDDITDTGLNHYQTRQLSLFESIRLTASAPLSLGNYQYRLPLKPMSPEGLFPVARKQCEGADNKAAQAEYADLWQDFLQALTQIAPSHRTRLSLWLDHFDSAWQTFTHAIPSATVKATKPDVSLYDHSHTTAALATALWRYHADQNHDLTKARDAMRLRNDWDEHKLLLIQGDFFGVQSFIFANGSDTRKRAAKLLRGRSLYVSLITECAALKILEALDLPSTSQVTNAAGKFLIVAPNTPENLEKLSIIQTEIDEWFLNQSFGQSGLGLAWTSACCNDFVEKQGQSGFSALMKRLFAELETRKYQAFNLCADNPAAPVFTNYLDTIANAGGKVCAITGWGPGSESGDVPLSPLAADQIQIGEMIAGKRERLAITKSRLKGVGSLRLALFGYHLHLTSHEDASGMFGAEVASGNLRRLFDFALPKDGKSALWNGYARRAINGYVPTFNQADVYAEGRYGKHEDKSPPEVGELKEFGHIACEDRKPLDREGEWVGVEGIGILKGDVDDLGAIFQKGLEKPTFAKMAALSRQMNAFFSTWLPWVCRSRYPNTYTVFAGGDDFFLIGPWHSIMQLSRELRQDFARYVANNPEINFSAGVVVAKPGSPVPTLARMGEEALEQAKSYQDKQGQRKNAISCFGQAVSWADFWALADASDQLEKLIERAQLSTGFVYSLLDLTRLAGDKTKPESGMWRSRLNYRAWRHLEKSRDAASRRALCDDIVTVIGANGIQKFDHAYLIALTTQLYLNRD</sequence>
<evidence type="ECO:0000256" key="6">
    <source>
        <dbReference type="ARBA" id="ARBA00022759"/>
    </source>
</evidence>
<dbReference type="PANTHER" id="PTHR36528:SF1">
    <property type="entry name" value="CRISPR SYSTEM SINGLE-STRAND-SPECIFIC DEOXYRIBONUCLEASE CAS10_CSM1 (SUBTYPE III-A)"/>
    <property type="match status" value="1"/>
</dbReference>
<keyword evidence="3" id="KW-0808">Transferase</keyword>
<keyword evidence="4" id="KW-0540">Nuclease</keyword>
<keyword evidence="8" id="KW-0269">Exonuclease</keyword>
<dbReference type="InterPro" id="IPR054767">
    <property type="entry name" value="Cas10-Cmr2_palm2"/>
</dbReference>
<evidence type="ECO:0000256" key="7">
    <source>
        <dbReference type="ARBA" id="ARBA00022801"/>
    </source>
</evidence>
<comment type="caution">
    <text evidence="13">The sequence shown here is derived from an EMBL/GenBank/DDBJ whole genome shotgun (WGS) entry which is preliminary data.</text>
</comment>
<evidence type="ECO:0000256" key="10">
    <source>
        <dbReference type="ARBA" id="ARBA00023118"/>
    </source>
</evidence>
<feature type="domain" description="GGDEF" evidence="12">
    <location>
        <begin position="633"/>
        <end position="775"/>
    </location>
</feature>
<dbReference type="Proteomes" id="UP000250744">
    <property type="component" value="Unassembled WGS sequence"/>
</dbReference>
<dbReference type="GO" id="GO:0016740">
    <property type="term" value="F:transferase activity"/>
    <property type="evidence" value="ECO:0007669"/>
    <property type="project" value="UniProtKB-KW"/>
</dbReference>
<organism evidence="13 14">
    <name type="scientific">Nitrincola tibetensis</name>
    <dbReference type="NCBI Taxonomy" id="2219697"/>
    <lineage>
        <taxon>Bacteria</taxon>
        <taxon>Pseudomonadati</taxon>
        <taxon>Pseudomonadota</taxon>
        <taxon>Gammaproteobacteria</taxon>
        <taxon>Oceanospirillales</taxon>
        <taxon>Oceanospirillaceae</taxon>
        <taxon>Nitrincola</taxon>
    </lineage>
</organism>
<dbReference type="Pfam" id="PF22335">
    <property type="entry name" value="Cas10-Cmr2_palm2"/>
    <property type="match status" value="1"/>
</dbReference>
<keyword evidence="6" id="KW-0255">Endonuclease</keyword>
<dbReference type="Gene3D" id="1.10.3210.10">
    <property type="entry name" value="Hypothetical protein af1432"/>
    <property type="match status" value="1"/>
</dbReference>
<dbReference type="AlphaFoldDB" id="A0A364NKU0"/>
<evidence type="ECO:0000256" key="4">
    <source>
        <dbReference type="ARBA" id="ARBA00022722"/>
    </source>
</evidence>
<dbReference type="InterPro" id="IPR041062">
    <property type="entry name" value="Csm1_B"/>
</dbReference>
<evidence type="ECO:0000256" key="9">
    <source>
        <dbReference type="ARBA" id="ARBA00022840"/>
    </source>
</evidence>
<evidence type="ECO:0000256" key="8">
    <source>
        <dbReference type="ARBA" id="ARBA00022839"/>
    </source>
</evidence>
<dbReference type="OrthoDB" id="9768769at2"/>
<dbReference type="GO" id="GO:0004527">
    <property type="term" value="F:exonuclease activity"/>
    <property type="evidence" value="ECO:0007669"/>
    <property type="project" value="UniProtKB-KW"/>
</dbReference>
<protein>
    <recommendedName>
        <fullName evidence="2">CRISPR system single-strand-specific deoxyribonuclease Cas10/Csm1 (subtype III-A)</fullName>
    </recommendedName>
    <alternativeName>
        <fullName evidence="11">Cyclic oligoadenylate synthase</fullName>
    </alternativeName>
</protein>
<keyword evidence="7" id="KW-0378">Hydrolase</keyword>
<dbReference type="Gene3D" id="3.30.70.270">
    <property type="match status" value="1"/>
</dbReference>